<dbReference type="InterPro" id="IPR011010">
    <property type="entry name" value="DNA_brk_join_enz"/>
</dbReference>
<name>A0AB33VH83_RALSU</name>
<dbReference type="InterPro" id="IPR013762">
    <property type="entry name" value="Integrase-like_cat_sf"/>
</dbReference>
<sequence length="195" mass="21266">MFSARMEETPQWQNVAPADGRAALLLALHVGARIGEIAQLRKEDLQTRNGVITIRITDEAGTVKTQESERIVPLASHLLGDPWFAQWLQGIMGGNGAAFPSACGRSRGPSDTMIQWFQQFREDAGLPPGRLEGSHKFRHWVRSTLAEKHVGEATIDSLMGHSGQGSAGRKVYTAAASLSVKLEALDRVSWPQIAN</sequence>
<dbReference type="PROSITE" id="PS51898">
    <property type="entry name" value="TYR_RECOMBINASE"/>
    <property type="match status" value="1"/>
</dbReference>
<evidence type="ECO:0000313" key="4">
    <source>
        <dbReference type="Proteomes" id="UP000005933"/>
    </source>
</evidence>
<evidence type="ECO:0000256" key="1">
    <source>
        <dbReference type="ARBA" id="ARBA00023172"/>
    </source>
</evidence>
<dbReference type="EMBL" id="AAKL01000006">
    <property type="protein sequence ID" value="EAP74214.1"/>
    <property type="molecule type" value="Genomic_DNA"/>
</dbReference>
<dbReference type="SUPFAM" id="SSF56349">
    <property type="entry name" value="DNA breaking-rejoining enzymes"/>
    <property type="match status" value="1"/>
</dbReference>
<evidence type="ECO:0000313" key="3">
    <source>
        <dbReference type="EMBL" id="EAP74214.1"/>
    </source>
</evidence>
<dbReference type="Gene3D" id="1.10.443.10">
    <property type="entry name" value="Intergrase catalytic core"/>
    <property type="match status" value="1"/>
</dbReference>
<evidence type="ECO:0000259" key="2">
    <source>
        <dbReference type="PROSITE" id="PS51898"/>
    </source>
</evidence>
<protein>
    <submittedName>
        <fullName evidence="3">(Partial?) integrase</fullName>
    </submittedName>
</protein>
<dbReference type="GO" id="GO:0006310">
    <property type="term" value="P:DNA recombination"/>
    <property type="evidence" value="ECO:0007669"/>
    <property type="project" value="UniProtKB-KW"/>
</dbReference>
<gene>
    <name evidence="3" type="ORF">RRSL_03933</name>
</gene>
<dbReference type="Pfam" id="PF00589">
    <property type="entry name" value="Phage_integrase"/>
    <property type="match status" value="1"/>
</dbReference>
<reference evidence="3 4" key="1">
    <citation type="journal article" date="2006" name="Mol. Plant Microbe Interact.">
        <title>Identification of open reading frames unique to a select agent: Ralstonia solanacearum race 3 biovar 2.</title>
        <authorList>
            <person name="Gabriel D.W."/>
            <person name="Allen C."/>
            <person name="Schell M."/>
            <person name="Denny T.P."/>
            <person name="Greenberg J.T."/>
            <person name="Duan Y.P."/>
            <person name="Flores-Cruz Z."/>
            <person name="Huang Q."/>
            <person name="Clifford J.M."/>
            <person name="Presting G."/>
            <person name="Gonzalez E.T."/>
            <person name="Reddy J."/>
            <person name="Elphinstone J."/>
            <person name="Swanson J."/>
            <person name="Yao J."/>
            <person name="Mulholland V."/>
            <person name="Liu L."/>
            <person name="Farmerie W."/>
            <person name="Patnaikuni M."/>
            <person name="Balogh B."/>
            <person name="Norman D."/>
            <person name="Alvarez A."/>
            <person name="Castillo J.A."/>
            <person name="Jones J."/>
            <person name="Saddler G."/>
            <person name="Walunas T."/>
            <person name="Zhukov A."/>
            <person name="Mikhailova N."/>
        </authorList>
    </citation>
    <scope>NUCLEOTIDE SEQUENCE [LARGE SCALE GENOMIC DNA]</scope>
    <source>
        <strain evidence="3 4">UW551</strain>
    </source>
</reference>
<dbReference type="GO" id="GO:0015074">
    <property type="term" value="P:DNA integration"/>
    <property type="evidence" value="ECO:0007669"/>
    <property type="project" value="InterPro"/>
</dbReference>
<comment type="caution">
    <text evidence="3">The sequence shown here is derived from an EMBL/GenBank/DDBJ whole genome shotgun (WGS) entry which is preliminary data.</text>
</comment>
<dbReference type="Proteomes" id="UP000005933">
    <property type="component" value="Unassembled WGS sequence"/>
</dbReference>
<dbReference type="InterPro" id="IPR002104">
    <property type="entry name" value="Integrase_catalytic"/>
</dbReference>
<dbReference type="GO" id="GO:0003677">
    <property type="term" value="F:DNA binding"/>
    <property type="evidence" value="ECO:0007669"/>
    <property type="project" value="InterPro"/>
</dbReference>
<dbReference type="AlphaFoldDB" id="A0AB33VH83"/>
<organism evidence="3 4">
    <name type="scientific">Ralstonia solanacearum (strain UW551)</name>
    <dbReference type="NCBI Taxonomy" id="342110"/>
    <lineage>
        <taxon>Bacteria</taxon>
        <taxon>Pseudomonadati</taxon>
        <taxon>Pseudomonadota</taxon>
        <taxon>Betaproteobacteria</taxon>
        <taxon>Burkholderiales</taxon>
        <taxon>Burkholderiaceae</taxon>
        <taxon>Ralstonia</taxon>
        <taxon>Ralstonia solanacearum species complex</taxon>
    </lineage>
</organism>
<proteinExistence type="predicted"/>
<accession>A0AB33VH83</accession>
<keyword evidence="1" id="KW-0233">DNA recombination</keyword>
<feature type="domain" description="Tyr recombinase" evidence="2">
    <location>
        <begin position="1"/>
        <end position="186"/>
    </location>
</feature>